<dbReference type="AlphaFoldDB" id="A0A6I6E045"/>
<gene>
    <name evidence="3" type="ORF">D7D94_07720</name>
</gene>
<dbReference type="OrthoDB" id="9771846at2"/>
<evidence type="ECO:0000259" key="2">
    <source>
        <dbReference type="Pfam" id="PF22059"/>
    </source>
</evidence>
<evidence type="ECO:0000313" key="3">
    <source>
        <dbReference type="EMBL" id="QGU27564.1"/>
    </source>
</evidence>
<dbReference type="KEGG" id="moj:D7D94_07720"/>
<dbReference type="PANTHER" id="PTHR12526">
    <property type="entry name" value="GLYCOSYLTRANSFERASE"/>
    <property type="match status" value="1"/>
</dbReference>
<dbReference type="EMBL" id="CP032550">
    <property type="protein sequence ID" value="QGU27564.1"/>
    <property type="molecule type" value="Genomic_DNA"/>
</dbReference>
<feature type="domain" description="Spore protein YkvP/CgeB glycosyl transferase-like" evidence="1">
    <location>
        <begin position="233"/>
        <end position="375"/>
    </location>
</feature>
<dbReference type="Gene3D" id="3.40.50.2000">
    <property type="entry name" value="Glycogen Phosphorylase B"/>
    <property type="match status" value="1"/>
</dbReference>
<dbReference type="SUPFAM" id="SSF53756">
    <property type="entry name" value="UDP-Glycosyltransferase/glycogen phosphorylase"/>
    <property type="match status" value="1"/>
</dbReference>
<feature type="domain" description="Glucuronosyltransferase GumK N-terminal" evidence="2">
    <location>
        <begin position="20"/>
        <end position="155"/>
    </location>
</feature>
<dbReference type="Pfam" id="PF13524">
    <property type="entry name" value="Glyco_trans_1_2"/>
    <property type="match status" value="1"/>
</dbReference>
<keyword evidence="4" id="KW-1185">Reference proteome</keyword>
<protein>
    <submittedName>
        <fullName evidence="3">Glycosyltransferase</fullName>
    </submittedName>
</protein>
<proteinExistence type="predicted"/>
<dbReference type="RefSeq" id="WP_156242058.1">
    <property type="nucleotide sequence ID" value="NZ_BAAAZL010000004.1"/>
</dbReference>
<keyword evidence="3" id="KW-0808">Transferase</keyword>
<dbReference type="Gene3D" id="3.40.50.11010">
    <property type="match status" value="1"/>
</dbReference>
<dbReference type="InterPro" id="IPR054299">
    <property type="entry name" value="GumK_N"/>
</dbReference>
<dbReference type="InterPro" id="IPR055259">
    <property type="entry name" value="YkvP/CgeB_Glyco_trans-like"/>
</dbReference>
<organism evidence="3 4">
    <name type="scientific">Microbacterium oryzae</name>
    <dbReference type="NCBI Taxonomy" id="743009"/>
    <lineage>
        <taxon>Bacteria</taxon>
        <taxon>Bacillati</taxon>
        <taxon>Actinomycetota</taxon>
        <taxon>Actinomycetes</taxon>
        <taxon>Micrococcales</taxon>
        <taxon>Microbacteriaceae</taxon>
        <taxon>Microbacterium</taxon>
    </lineage>
</organism>
<dbReference type="Pfam" id="PF22059">
    <property type="entry name" value="GumK_N"/>
    <property type="match status" value="1"/>
</dbReference>
<name>A0A6I6E045_9MICO</name>
<evidence type="ECO:0000259" key="1">
    <source>
        <dbReference type="Pfam" id="PF13524"/>
    </source>
</evidence>
<accession>A0A6I6E045</accession>
<dbReference type="Proteomes" id="UP000422989">
    <property type="component" value="Chromosome"/>
</dbReference>
<dbReference type="GO" id="GO:0016740">
    <property type="term" value="F:transferase activity"/>
    <property type="evidence" value="ECO:0007669"/>
    <property type="project" value="UniProtKB-KW"/>
</dbReference>
<evidence type="ECO:0000313" key="4">
    <source>
        <dbReference type="Proteomes" id="UP000422989"/>
    </source>
</evidence>
<sequence length="379" mass="41961">MLSEDASVEDEARRLKIVFLSHTAASSVFRVGSHHLSREMARMGADVCHVSTPVSLLHAILRRDQDTRARLRTAFSRRRPDADGVTHVVPLVLFPLPRMGESARRIALWLASGWLKNSLRKRWSHPDIVFVDQPLLEPMASVLHPSRLIYRPTDAHYDSASRSAELHLIARSDAVIAMSPRVLEEVLSGVKSVPRTTHFENGVDFERFSASVNVPPNEDMVYLGALDKRLDWELIAQIAARFPRSRVRILGPENASVPLSLPDNVDLLGAVPYEQVPAALAGVSIGLLPFSNDPGNQGRSPMKYYEYLAAGLYVVARASPTLRARDAPGVWLYEDSNEALESVSIALDSARSGRNVGGRAVASEHSWKMIARNVLRFTL</sequence>
<reference evidence="3 4" key="1">
    <citation type="submission" date="2018-09" db="EMBL/GenBank/DDBJ databases">
        <title>Whole genome sequencing of Microbacterium oryzae strain MB-10T.</title>
        <authorList>
            <person name="Das S.K."/>
        </authorList>
    </citation>
    <scope>NUCLEOTIDE SEQUENCE [LARGE SCALE GENOMIC DNA]</scope>
    <source>
        <strain evidence="3 4">MB-10</strain>
    </source>
</reference>